<name>A0A0F8YYC5_9ZZZZ</name>
<dbReference type="AlphaFoldDB" id="A0A0F8YYC5"/>
<comment type="caution">
    <text evidence="1">The sequence shown here is derived from an EMBL/GenBank/DDBJ whole genome shotgun (WGS) entry which is preliminary data.</text>
</comment>
<evidence type="ECO:0000313" key="1">
    <source>
        <dbReference type="EMBL" id="KKK59054.1"/>
    </source>
</evidence>
<reference evidence="1" key="1">
    <citation type="journal article" date="2015" name="Nature">
        <title>Complex archaea that bridge the gap between prokaryotes and eukaryotes.</title>
        <authorList>
            <person name="Spang A."/>
            <person name="Saw J.H."/>
            <person name="Jorgensen S.L."/>
            <person name="Zaremba-Niedzwiedzka K."/>
            <person name="Martijn J."/>
            <person name="Lind A.E."/>
            <person name="van Eijk R."/>
            <person name="Schleper C."/>
            <person name="Guy L."/>
            <person name="Ettema T.J."/>
        </authorList>
    </citation>
    <scope>NUCLEOTIDE SEQUENCE</scope>
</reference>
<proteinExistence type="predicted"/>
<dbReference type="EMBL" id="LAZR01063666">
    <property type="protein sequence ID" value="KKK59054.1"/>
    <property type="molecule type" value="Genomic_DNA"/>
</dbReference>
<sequence>LIKENVVVIFGCNYITDFLIPDYHFWGSVKRWAAYGHLCNKKSTLIFSKYFSKKTIREKWKGNYKTFNNIEALLMFINQLNN</sequence>
<organism evidence="1">
    <name type="scientific">marine sediment metagenome</name>
    <dbReference type="NCBI Taxonomy" id="412755"/>
    <lineage>
        <taxon>unclassified sequences</taxon>
        <taxon>metagenomes</taxon>
        <taxon>ecological metagenomes</taxon>
    </lineage>
</organism>
<gene>
    <name evidence="1" type="ORF">LCGC14_3038240</name>
</gene>
<feature type="non-terminal residue" evidence="1">
    <location>
        <position position="1"/>
    </location>
</feature>
<protein>
    <submittedName>
        <fullName evidence="1">Uncharacterized protein</fullName>
    </submittedName>
</protein>
<accession>A0A0F8YYC5</accession>